<keyword evidence="1" id="KW-0812">Transmembrane</keyword>
<dbReference type="EMBL" id="CP121671">
    <property type="protein sequence ID" value="WFT76361.1"/>
    <property type="molecule type" value="Genomic_DNA"/>
</dbReference>
<dbReference type="Proteomes" id="UP001221597">
    <property type="component" value="Chromosome"/>
</dbReference>
<reference evidence="2 3" key="1">
    <citation type="submission" date="2023-04" db="EMBL/GenBank/DDBJ databases">
        <title>Genome sequence of Halobacillus naozhouensis KACC 21980.</title>
        <authorList>
            <person name="Kim S."/>
            <person name="Heo J."/>
            <person name="Kwon S.-W."/>
        </authorList>
    </citation>
    <scope>NUCLEOTIDE SEQUENCE [LARGE SCALE GENOMIC DNA]</scope>
    <source>
        <strain evidence="2 3">KCTC 13234</strain>
    </source>
</reference>
<gene>
    <name evidence="2" type="ORF">P9989_08360</name>
</gene>
<protein>
    <submittedName>
        <fullName evidence="2">Uncharacterized protein</fullName>
    </submittedName>
</protein>
<keyword evidence="1" id="KW-0472">Membrane</keyword>
<dbReference type="RefSeq" id="WP_283078315.1">
    <property type="nucleotide sequence ID" value="NZ_CP121671.1"/>
</dbReference>
<organism evidence="2 3">
    <name type="scientific">Halobacillus naozhouensis</name>
    <dbReference type="NCBI Taxonomy" id="554880"/>
    <lineage>
        <taxon>Bacteria</taxon>
        <taxon>Bacillati</taxon>
        <taxon>Bacillota</taxon>
        <taxon>Bacilli</taxon>
        <taxon>Bacillales</taxon>
        <taxon>Bacillaceae</taxon>
        <taxon>Halobacillus</taxon>
    </lineage>
</organism>
<name>A0ABY8J5X6_9BACI</name>
<sequence length="70" mass="8073">MNHSKKHNLNFYRWSGFVIVLVSMIMDGLITKGGFFGFSYIFVVGTIVGCALTFPAEYKLRKRYSKENSR</sequence>
<evidence type="ECO:0000313" key="3">
    <source>
        <dbReference type="Proteomes" id="UP001221597"/>
    </source>
</evidence>
<accession>A0ABY8J5X6</accession>
<proteinExistence type="predicted"/>
<keyword evidence="1" id="KW-1133">Transmembrane helix</keyword>
<keyword evidence="3" id="KW-1185">Reference proteome</keyword>
<evidence type="ECO:0000256" key="1">
    <source>
        <dbReference type="SAM" id="Phobius"/>
    </source>
</evidence>
<feature type="transmembrane region" description="Helical" evidence="1">
    <location>
        <begin position="36"/>
        <end position="56"/>
    </location>
</feature>
<evidence type="ECO:0000313" key="2">
    <source>
        <dbReference type="EMBL" id="WFT76361.1"/>
    </source>
</evidence>
<feature type="transmembrane region" description="Helical" evidence="1">
    <location>
        <begin position="12"/>
        <end position="30"/>
    </location>
</feature>